<sequence>MATEGSLGAAVQTDQTAFDAVRRAKQKDIVFATGGLIVMAIAMTLLLTLIGDLVIRGAARIDYGFLTSYPSRLPERAGILSAWVGSLLVMLVTAFLAIPIGIGAGLYLEEYARKGWLSNFIEINVSNLAGVPSIIYGLLALGLFVYGFSLGKTILVAGMTLALLILPIVIVSTREAVRAIPRIIKEGAYGLGADQWQVMWSYIIPAARPGILTGAIVGLSRAIGETAPIITIGALTFIAFLPPAPVTPDFPLISFAWLNDGFTVLPIQMFNWVSRPQEGFHIAAAATGVVLIALTFTLNGIAIWIRYRLRKGYRN</sequence>
<organism evidence="11 12">
    <name type="scientific">Harenicola maris</name>
    <dbReference type="NCBI Taxonomy" id="2841044"/>
    <lineage>
        <taxon>Bacteria</taxon>
        <taxon>Pseudomonadati</taxon>
        <taxon>Pseudomonadota</taxon>
        <taxon>Alphaproteobacteria</taxon>
        <taxon>Rhodobacterales</taxon>
        <taxon>Paracoccaceae</taxon>
        <taxon>Harenicola</taxon>
    </lineage>
</organism>
<comment type="caution">
    <text evidence="11">The sequence shown here is derived from an EMBL/GenBank/DDBJ whole genome shotgun (WGS) entry which is preliminary data.</text>
</comment>
<dbReference type="Gene3D" id="1.10.3720.10">
    <property type="entry name" value="MetI-like"/>
    <property type="match status" value="1"/>
</dbReference>
<gene>
    <name evidence="11" type="primary">pstA</name>
    <name evidence="11" type="ORF">IV417_13515</name>
</gene>
<evidence type="ECO:0000256" key="8">
    <source>
        <dbReference type="ARBA" id="ARBA00023136"/>
    </source>
</evidence>
<proteinExistence type="inferred from homology"/>
<reference evidence="11 12" key="1">
    <citation type="journal article" date="2021" name="Arch. Microbiol.">
        <title>Harenicola maris gen. nov., sp. nov. isolated from the Sea of Japan shallow sediments.</title>
        <authorList>
            <person name="Romanenko L.A."/>
            <person name="Kurilenko V.V."/>
            <person name="Chernysheva N.Y."/>
            <person name="Tekutyeva L.A."/>
            <person name="Velansky P.V."/>
            <person name="Svetashev V.I."/>
            <person name="Isaeva M.P."/>
        </authorList>
    </citation>
    <scope>NUCLEOTIDE SEQUENCE [LARGE SCALE GENOMIC DNA]</scope>
    <source>
        <strain evidence="11 12">KMM 3653</strain>
    </source>
</reference>
<feature type="domain" description="ABC transmembrane type-1" evidence="10">
    <location>
        <begin position="83"/>
        <end position="302"/>
    </location>
</feature>
<evidence type="ECO:0000313" key="12">
    <source>
        <dbReference type="Proteomes" id="UP001315686"/>
    </source>
</evidence>
<feature type="transmembrane region" description="Helical" evidence="9">
    <location>
        <begin position="29"/>
        <end position="59"/>
    </location>
</feature>
<evidence type="ECO:0000259" key="10">
    <source>
        <dbReference type="PROSITE" id="PS50928"/>
    </source>
</evidence>
<dbReference type="EMBL" id="JADQAZ010000002">
    <property type="protein sequence ID" value="MBT0958402.1"/>
    <property type="molecule type" value="Genomic_DNA"/>
</dbReference>
<feature type="transmembrane region" description="Helical" evidence="9">
    <location>
        <begin position="128"/>
        <end position="148"/>
    </location>
</feature>
<feature type="transmembrane region" description="Helical" evidence="9">
    <location>
        <begin position="154"/>
        <end position="173"/>
    </location>
</feature>
<dbReference type="PROSITE" id="PS50928">
    <property type="entry name" value="ABC_TM1"/>
    <property type="match status" value="1"/>
</dbReference>
<dbReference type="NCBIfam" id="TIGR00974">
    <property type="entry name" value="3a0107s02c"/>
    <property type="match status" value="1"/>
</dbReference>
<evidence type="ECO:0000313" key="11">
    <source>
        <dbReference type="EMBL" id="MBT0958402.1"/>
    </source>
</evidence>
<comment type="similarity">
    <text evidence="2 9">Belongs to the binding-protein-dependent transport system permease family. CysTW subfamily.</text>
</comment>
<accession>A0AAP2CPY7</accession>
<dbReference type="CDD" id="cd06261">
    <property type="entry name" value="TM_PBP2"/>
    <property type="match status" value="1"/>
</dbReference>
<feature type="transmembrane region" description="Helical" evidence="9">
    <location>
        <begin position="79"/>
        <end position="108"/>
    </location>
</feature>
<dbReference type="AlphaFoldDB" id="A0AAP2CPY7"/>
<dbReference type="InterPro" id="IPR035906">
    <property type="entry name" value="MetI-like_sf"/>
</dbReference>
<evidence type="ECO:0000256" key="4">
    <source>
        <dbReference type="ARBA" id="ARBA00022448"/>
    </source>
</evidence>
<evidence type="ECO:0000256" key="3">
    <source>
        <dbReference type="ARBA" id="ARBA00016864"/>
    </source>
</evidence>
<evidence type="ECO:0000256" key="5">
    <source>
        <dbReference type="ARBA" id="ARBA00022475"/>
    </source>
</evidence>
<dbReference type="GO" id="GO:0005886">
    <property type="term" value="C:plasma membrane"/>
    <property type="evidence" value="ECO:0007669"/>
    <property type="project" value="UniProtKB-SubCell"/>
</dbReference>
<dbReference type="GO" id="GO:0035435">
    <property type="term" value="P:phosphate ion transmembrane transport"/>
    <property type="evidence" value="ECO:0007669"/>
    <property type="project" value="InterPro"/>
</dbReference>
<keyword evidence="5 9" id="KW-1003">Cell membrane</keyword>
<dbReference type="Proteomes" id="UP001315686">
    <property type="component" value="Unassembled WGS sequence"/>
</dbReference>
<keyword evidence="12" id="KW-1185">Reference proteome</keyword>
<feature type="transmembrane region" description="Helical" evidence="9">
    <location>
        <begin position="222"/>
        <end position="241"/>
    </location>
</feature>
<feature type="transmembrane region" description="Helical" evidence="9">
    <location>
        <begin position="280"/>
        <end position="305"/>
    </location>
</feature>
<dbReference type="InterPro" id="IPR000515">
    <property type="entry name" value="MetI-like"/>
</dbReference>
<protein>
    <recommendedName>
        <fullName evidence="3 9">Phosphate transport system permease protein PstA</fullName>
    </recommendedName>
</protein>
<evidence type="ECO:0000256" key="7">
    <source>
        <dbReference type="ARBA" id="ARBA00022989"/>
    </source>
</evidence>
<comment type="subcellular location">
    <subcellularLocation>
        <location evidence="9">Cell inner membrane</location>
        <topology evidence="9">Multi-pass membrane protein</topology>
    </subcellularLocation>
    <subcellularLocation>
        <location evidence="1">Cell membrane</location>
        <topology evidence="1">Multi-pass membrane protein</topology>
    </subcellularLocation>
</comment>
<dbReference type="InterPro" id="IPR005672">
    <property type="entry name" value="Phosphate_PstA"/>
</dbReference>
<keyword evidence="8 9" id="KW-0472">Membrane</keyword>
<dbReference type="PANTHER" id="PTHR43470">
    <property type="entry name" value="PHOSPHATE TRANSPORT SYSTEM PERMEASE PROTEIN PSTA-RELATED"/>
    <property type="match status" value="1"/>
</dbReference>
<dbReference type="GO" id="GO:0005315">
    <property type="term" value="F:phosphate transmembrane transporter activity"/>
    <property type="evidence" value="ECO:0007669"/>
    <property type="project" value="InterPro"/>
</dbReference>
<keyword evidence="6 9" id="KW-0812">Transmembrane</keyword>
<evidence type="ECO:0000256" key="6">
    <source>
        <dbReference type="ARBA" id="ARBA00022692"/>
    </source>
</evidence>
<name>A0AAP2CPY7_9RHOB</name>
<keyword evidence="7 9" id="KW-1133">Transmembrane helix</keyword>
<dbReference type="PANTHER" id="PTHR43470:SF5">
    <property type="entry name" value="PHOSPHATE TRANSPORT SYSTEM PERMEASE PROTEIN PSTA"/>
    <property type="match status" value="1"/>
</dbReference>
<evidence type="ECO:0000256" key="9">
    <source>
        <dbReference type="RuleBase" id="RU363043"/>
    </source>
</evidence>
<evidence type="ECO:0000256" key="2">
    <source>
        <dbReference type="ARBA" id="ARBA00007069"/>
    </source>
</evidence>
<dbReference type="Pfam" id="PF00528">
    <property type="entry name" value="BPD_transp_1"/>
    <property type="match status" value="1"/>
</dbReference>
<keyword evidence="4" id="KW-0813">Transport</keyword>
<dbReference type="SUPFAM" id="SSF161098">
    <property type="entry name" value="MetI-like"/>
    <property type="match status" value="1"/>
</dbReference>
<evidence type="ECO:0000256" key="1">
    <source>
        <dbReference type="ARBA" id="ARBA00004651"/>
    </source>
</evidence>